<feature type="domain" description="Nicotinate phosphoribosyltransferase C-terminal" evidence="12">
    <location>
        <begin position="370"/>
        <end position="472"/>
    </location>
</feature>
<evidence type="ECO:0000313" key="14">
    <source>
        <dbReference type="Proteomes" id="UP000663929"/>
    </source>
</evidence>
<dbReference type="PANTHER" id="PTHR11098:SF1">
    <property type="entry name" value="NICOTINATE PHOSPHORIBOSYLTRANSFERASE"/>
    <property type="match status" value="1"/>
</dbReference>
<evidence type="ECO:0000256" key="8">
    <source>
        <dbReference type="ARBA" id="ARBA00048668"/>
    </source>
</evidence>
<dbReference type="FunFam" id="3.20.20.70:FF:000076">
    <property type="entry name" value="Nicotinate phosphoribosyltransferase"/>
    <property type="match status" value="1"/>
</dbReference>
<dbReference type="RefSeq" id="WP_237379025.1">
    <property type="nucleotide sequence ID" value="NZ_CP071793.1"/>
</dbReference>
<keyword evidence="14" id="KW-1185">Reference proteome</keyword>
<accession>A0A8A4TIL4</accession>
<dbReference type="SUPFAM" id="SSF54675">
    <property type="entry name" value="Nicotinate/Quinolinate PRTase N-terminal domain-like"/>
    <property type="match status" value="1"/>
</dbReference>
<dbReference type="EMBL" id="CP071793">
    <property type="protein sequence ID" value="QTD49390.1"/>
    <property type="molecule type" value="Genomic_DNA"/>
</dbReference>
<dbReference type="InterPro" id="IPR040727">
    <property type="entry name" value="NAPRTase_N"/>
</dbReference>
<sequence length="488" mass="53565">MSVPSNLAMLTDLYQLTMAAGYWKHGRADSEAVFNLFFRKPPFGGGYAVFCGLTEVIEFLQSYRFGDEEVAYLATLRGHDGKALFPRAFLDYLAGLELTCEVAAPPEGTVVFANQPLIRLRGPLLQCQLLETTLLNLINFPTLVATKAARVAQAAQGDPVLEFGLRRAQGIDGGITASRAAYVGGCAATSNVLAGQRYGIPVKGTHAHSWVMSYEDELQSFEAYAAAMPNNCILLVDTYDTLEGVRHAIEVGRRLRGQGQELMGIRLDSGDLCALSKKARGLLDAAGFHDTRIVASNDLDEFAISQLKRDGAAIDVWGVGTKLATAYDQPALGGVYKLTALREHGDAWRYKLKLSEQEIKISLPGILQVRRFEQDGRYIGDMIYEETLSRPERREMVPYRGGEAWTIPASATSQDLLQPVFRDGSVLVPPESVHRVRARAGEQLAMLPEGVRAMIQPDPYPCGVESELFRLKTSLIKELRESTETTTA</sequence>
<dbReference type="UniPathway" id="UPA00253">
    <property type="reaction ID" value="UER00457"/>
</dbReference>
<dbReference type="GO" id="GO:0004516">
    <property type="term" value="F:nicotinate phosphoribosyltransferase activity"/>
    <property type="evidence" value="ECO:0007669"/>
    <property type="project" value="UniProtKB-UniRule"/>
</dbReference>
<organism evidence="13 14">
    <name type="scientific">Sulfidibacter corallicola</name>
    <dbReference type="NCBI Taxonomy" id="2818388"/>
    <lineage>
        <taxon>Bacteria</taxon>
        <taxon>Pseudomonadati</taxon>
        <taxon>Acidobacteriota</taxon>
        <taxon>Holophagae</taxon>
        <taxon>Acanthopleuribacterales</taxon>
        <taxon>Acanthopleuribacteraceae</taxon>
        <taxon>Sulfidibacter</taxon>
    </lineage>
</organism>
<dbReference type="NCBIfam" id="NF009131">
    <property type="entry name" value="PRK12484.1"/>
    <property type="match status" value="1"/>
</dbReference>
<comment type="pathway">
    <text evidence="1 9">Cofactor biosynthesis; NAD(+) biosynthesis; nicotinate D-ribonucleotide from nicotinate: step 1/1.</text>
</comment>
<evidence type="ECO:0000259" key="10">
    <source>
        <dbReference type="Pfam" id="PF04095"/>
    </source>
</evidence>
<dbReference type="InterPro" id="IPR007229">
    <property type="entry name" value="Nic_PRibTrfase-Fam"/>
</dbReference>
<reference evidence="13" key="1">
    <citation type="submission" date="2021-03" db="EMBL/GenBank/DDBJ databases">
        <title>Acanthopleuribacteraceae sp. M133.</title>
        <authorList>
            <person name="Wang G."/>
        </authorList>
    </citation>
    <scope>NUCLEOTIDE SEQUENCE</scope>
    <source>
        <strain evidence="13">M133</strain>
    </source>
</reference>
<dbReference type="InterPro" id="IPR036068">
    <property type="entry name" value="Nicotinate_pribotase-like_C"/>
</dbReference>
<feature type="domain" description="Nicotinate/nicotinamide phosphoribosyltransferase" evidence="10">
    <location>
        <begin position="181"/>
        <end position="341"/>
    </location>
</feature>
<dbReference type="NCBIfam" id="TIGR01513">
    <property type="entry name" value="NAPRTase_put"/>
    <property type="match status" value="1"/>
</dbReference>
<dbReference type="PIRSF" id="PIRSF000484">
    <property type="entry name" value="NAPRT"/>
    <property type="match status" value="1"/>
</dbReference>
<evidence type="ECO:0000313" key="13">
    <source>
        <dbReference type="EMBL" id="QTD49390.1"/>
    </source>
</evidence>
<dbReference type="EC" id="6.3.4.21" evidence="3 9"/>
<comment type="PTM">
    <text evidence="9">Transiently phosphorylated on a His residue during the reaction cycle. Phosphorylation strongly increases the affinity for substrates and increases the rate of nicotinate D-ribonucleotide production. Dephosphorylation regenerates the low-affinity form of the enzyme, leading to product release.</text>
</comment>
<comment type="similarity">
    <text evidence="2 9">Belongs to the NAPRTase family.</text>
</comment>
<dbReference type="SUPFAM" id="SSF51690">
    <property type="entry name" value="Nicotinate/Quinolinate PRTase C-terminal domain-like"/>
    <property type="match status" value="1"/>
</dbReference>
<evidence type="ECO:0000256" key="6">
    <source>
        <dbReference type="ARBA" id="ARBA00022642"/>
    </source>
</evidence>
<comment type="catalytic activity">
    <reaction evidence="8 9">
        <text>5-phospho-alpha-D-ribose 1-diphosphate + nicotinate + ATP + H2O = nicotinate beta-D-ribonucleotide + ADP + phosphate + diphosphate</text>
        <dbReference type="Rhea" id="RHEA:36163"/>
        <dbReference type="ChEBI" id="CHEBI:15377"/>
        <dbReference type="ChEBI" id="CHEBI:30616"/>
        <dbReference type="ChEBI" id="CHEBI:32544"/>
        <dbReference type="ChEBI" id="CHEBI:33019"/>
        <dbReference type="ChEBI" id="CHEBI:43474"/>
        <dbReference type="ChEBI" id="CHEBI:57502"/>
        <dbReference type="ChEBI" id="CHEBI:58017"/>
        <dbReference type="ChEBI" id="CHEBI:456216"/>
        <dbReference type="EC" id="6.3.4.21"/>
    </reaction>
</comment>
<dbReference type="Pfam" id="PF17767">
    <property type="entry name" value="NAPRTase_N"/>
    <property type="match status" value="1"/>
</dbReference>
<evidence type="ECO:0000256" key="4">
    <source>
        <dbReference type="ARBA" id="ARBA00022553"/>
    </source>
</evidence>
<dbReference type="InterPro" id="IPR041619">
    <property type="entry name" value="NAPRTase_C"/>
</dbReference>
<evidence type="ECO:0000259" key="11">
    <source>
        <dbReference type="Pfam" id="PF17767"/>
    </source>
</evidence>
<dbReference type="NCBIfam" id="NF006695">
    <property type="entry name" value="PRK09243.1-2"/>
    <property type="match status" value="1"/>
</dbReference>
<dbReference type="InterPro" id="IPR041525">
    <property type="entry name" value="N/Namide_PRibTrfase"/>
</dbReference>
<protein>
    <recommendedName>
        <fullName evidence="3 9">Nicotinate phosphoribosyltransferase</fullName>
        <ecNumber evidence="3 9">6.3.4.21</ecNumber>
    </recommendedName>
</protein>
<dbReference type="GO" id="GO:0034355">
    <property type="term" value="P:NAD+ biosynthetic process via the salvage pathway"/>
    <property type="evidence" value="ECO:0007669"/>
    <property type="project" value="UniProtKB-ARBA"/>
</dbReference>
<evidence type="ECO:0000256" key="1">
    <source>
        <dbReference type="ARBA" id="ARBA00004952"/>
    </source>
</evidence>
<proteinExistence type="inferred from homology"/>
<dbReference type="Proteomes" id="UP000663929">
    <property type="component" value="Chromosome"/>
</dbReference>
<keyword evidence="5 9" id="KW-0436">Ligase</keyword>
<dbReference type="GO" id="GO:0047280">
    <property type="term" value="F:nicotinamide phosphoribosyltransferase activity"/>
    <property type="evidence" value="ECO:0007669"/>
    <property type="project" value="UniProtKB-ARBA"/>
</dbReference>
<name>A0A8A4TIL4_SULCO</name>
<dbReference type="PANTHER" id="PTHR11098">
    <property type="entry name" value="NICOTINATE PHOSPHORIBOSYLTRANSFERASE"/>
    <property type="match status" value="1"/>
</dbReference>
<dbReference type="KEGG" id="scor:J3U87_27715"/>
<evidence type="ECO:0000256" key="2">
    <source>
        <dbReference type="ARBA" id="ARBA00010897"/>
    </source>
</evidence>
<dbReference type="AlphaFoldDB" id="A0A8A4TIL4"/>
<dbReference type="Gene3D" id="3.20.140.10">
    <property type="entry name" value="nicotinate phosphoribosyltransferase"/>
    <property type="match status" value="1"/>
</dbReference>
<comment type="function">
    <text evidence="9">Catalyzes the first step in the biosynthesis of NAD from nicotinic acid, the ATP-dependent synthesis of beta-nicotinate D-ribonucleotide from nicotinate and 5-phospho-D-ribose 1-phosphate.</text>
</comment>
<keyword evidence="7 9" id="KW-0808">Transferase</keyword>
<keyword evidence="13" id="KW-0328">Glycosyltransferase</keyword>
<evidence type="ECO:0000259" key="12">
    <source>
        <dbReference type="Pfam" id="PF17956"/>
    </source>
</evidence>
<gene>
    <name evidence="13" type="ORF">J3U87_27715</name>
</gene>
<dbReference type="CDD" id="cd01570">
    <property type="entry name" value="NAPRTase_A"/>
    <property type="match status" value="1"/>
</dbReference>
<evidence type="ECO:0000256" key="5">
    <source>
        <dbReference type="ARBA" id="ARBA00022598"/>
    </source>
</evidence>
<evidence type="ECO:0000256" key="9">
    <source>
        <dbReference type="RuleBase" id="RU365100"/>
    </source>
</evidence>
<dbReference type="Pfam" id="PF17956">
    <property type="entry name" value="NAPRTase_C"/>
    <property type="match status" value="1"/>
</dbReference>
<dbReference type="GO" id="GO:0005829">
    <property type="term" value="C:cytosol"/>
    <property type="evidence" value="ECO:0007669"/>
    <property type="project" value="TreeGrafter"/>
</dbReference>
<evidence type="ECO:0000256" key="7">
    <source>
        <dbReference type="ARBA" id="ARBA00022679"/>
    </source>
</evidence>
<dbReference type="Gene3D" id="3.20.20.70">
    <property type="entry name" value="Aldolase class I"/>
    <property type="match status" value="1"/>
</dbReference>
<feature type="domain" description="Nicotinate phosphoribosyltransferase N-terminal" evidence="11">
    <location>
        <begin position="9"/>
        <end position="139"/>
    </location>
</feature>
<dbReference type="InterPro" id="IPR006405">
    <property type="entry name" value="Nic_PRibTrfase_pncB"/>
</dbReference>
<keyword evidence="6 9" id="KW-0662">Pyridine nucleotide biosynthesis</keyword>
<dbReference type="Pfam" id="PF04095">
    <property type="entry name" value="NAPRTase"/>
    <property type="match status" value="1"/>
</dbReference>
<evidence type="ECO:0000256" key="3">
    <source>
        <dbReference type="ARBA" id="ARBA00013236"/>
    </source>
</evidence>
<keyword evidence="4" id="KW-0597">Phosphoprotein</keyword>
<dbReference type="InterPro" id="IPR013785">
    <property type="entry name" value="Aldolase_TIM"/>
</dbReference>